<protein>
    <submittedName>
        <fullName evidence="3">Uncharacterized protein</fullName>
    </submittedName>
</protein>
<evidence type="ECO:0000256" key="1">
    <source>
        <dbReference type="SAM" id="Coils"/>
    </source>
</evidence>
<dbReference type="InParanoid" id="A0A1Y2DAF8"/>
<dbReference type="RefSeq" id="XP_040709703.1">
    <property type="nucleotide sequence ID" value="XM_040864600.1"/>
</dbReference>
<feature type="compositionally biased region" description="Polar residues" evidence="2">
    <location>
        <begin position="34"/>
        <end position="46"/>
    </location>
</feature>
<evidence type="ECO:0000256" key="2">
    <source>
        <dbReference type="SAM" id="MobiDB-lite"/>
    </source>
</evidence>
<comment type="caution">
    <text evidence="3">The sequence shown here is derived from an EMBL/GenBank/DDBJ whole genome shotgun (WGS) entry which is preliminary data.</text>
</comment>
<name>A0A1Y2DAF8_9PEZI</name>
<keyword evidence="1" id="KW-0175">Coiled coil</keyword>
<reference evidence="3 4" key="1">
    <citation type="submission" date="2016-07" db="EMBL/GenBank/DDBJ databases">
        <title>Pervasive Adenine N6-methylation of Active Genes in Fungi.</title>
        <authorList>
            <consortium name="DOE Joint Genome Institute"/>
            <person name="Mondo S.J."/>
            <person name="Dannebaum R.O."/>
            <person name="Kuo R.C."/>
            <person name="Labutti K."/>
            <person name="Haridas S."/>
            <person name="Kuo A."/>
            <person name="Salamov A."/>
            <person name="Ahrendt S.R."/>
            <person name="Lipzen A."/>
            <person name="Sullivan W."/>
            <person name="Andreopoulos W.B."/>
            <person name="Clum A."/>
            <person name="Lindquist E."/>
            <person name="Daum C."/>
            <person name="Ramamoorthy G.K."/>
            <person name="Gryganskyi A."/>
            <person name="Culley D."/>
            <person name="Magnuson J.K."/>
            <person name="James T.Y."/>
            <person name="O'Malley M.A."/>
            <person name="Stajich J.E."/>
            <person name="Spatafora J.W."/>
            <person name="Visel A."/>
            <person name="Grigoriev I.V."/>
        </authorList>
    </citation>
    <scope>NUCLEOTIDE SEQUENCE [LARGE SCALE GENOMIC DNA]</scope>
    <source>
        <strain evidence="3 4">CBS 129021</strain>
    </source>
</reference>
<proteinExistence type="predicted"/>
<organism evidence="3 4">
    <name type="scientific">Pseudomassariella vexata</name>
    <dbReference type="NCBI Taxonomy" id="1141098"/>
    <lineage>
        <taxon>Eukaryota</taxon>
        <taxon>Fungi</taxon>
        <taxon>Dikarya</taxon>
        <taxon>Ascomycota</taxon>
        <taxon>Pezizomycotina</taxon>
        <taxon>Sordariomycetes</taxon>
        <taxon>Xylariomycetidae</taxon>
        <taxon>Amphisphaeriales</taxon>
        <taxon>Pseudomassariaceae</taxon>
        <taxon>Pseudomassariella</taxon>
    </lineage>
</organism>
<feature type="region of interest" description="Disordered" evidence="2">
    <location>
        <begin position="129"/>
        <end position="152"/>
    </location>
</feature>
<feature type="coiled-coil region" evidence="1">
    <location>
        <begin position="83"/>
        <end position="110"/>
    </location>
</feature>
<dbReference type="EMBL" id="MCFJ01000026">
    <property type="protein sequence ID" value="ORY55645.1"/>
    <property type="molecule type" value="Genomic_DNA"/>
</dbReference>
<sequence length="461" mass="53276">MDTPEDPSYRMTSLSRRIPFAFGDTRRKRHGSVDTMTSQSSGTSVAPSVDSGHYSMTPSVTSFSRESVCERDHEHMRIVMYDRNLMNRKLEKYVTRNQQLEEELQSAKVHICAQAAEIESLKVQLETVHPPHNEPRYNKPLPTPPKTPDRAQAEEEYLESAADETAINSDTLTTQLPDARDEIRILQAAHSETSKSLHEQIDTNLLLLDELCSMKERLTTQLERAEAMETTLAATQATLDEMKDENERLQRQSMIPMRIRKQSMTFETDSRLAAAQAAAEELRERNIRLQKEMADTLPGELKSKLNAAQSTIEDLRSRNERLQEQVAESMHVRNQLNDMQEQNRRLRKKLVPISDPINTPLATRFTKMMDELEHARVPRDDEKCFEFFENILRMHTRMNGIAAVALKTLEIISDETTFMKLPRQGLEVADQIANLGVWMLERRWPREFRRKPLERSKTVNF</sequence>
<accession>A0A1Y2DAF8</accession>
<feature type="coiled-coil region" evidence="1">
    <location>
        <begin position="208"/>
        <end position="349"/>
    </location>
</feature>
<evidence type="ECO:0000313" key="4">
    <source>
        <dbReference type="Proteomes" id="UP000193689"/>
    </source>
</evidence>
<feature type="region of interest" description="Disordered" evidence="2">
    <location>
        <begin position="24"/>
        <end position="59"/>
    </location>
</feature>
<dbReference type="AlphaFoldDB" id="A0A1Y2DAF8"/>
<evidence type="ECO:0000313" key="3">
    <source>
        <dbReference type="EMBL" id="ORY55645.1"/>
    </source>
</evidence>
<gene>
    <name evidence="3" type="ORF">BCR38DRAFT_490986</name>
</gene>
<dbReference type="GeneID" id="63780812"/>
<dbReference type="Proteomes" id="UP000193689">
    <property type="component" value="Unassembled WGS sequence"/>
</dbReference>
<keyword evidence="4" id="KW-1185">Reference proteome</keyword>